<dbReference type="PATRIC" id="fig|859656.5.peg.4547"/>
<dbReference type="Gene3D" id="3.40.50.1220">
    <property type="entry name" value="TPP-binding domain"/>
    <property type="match status" value="1"/>
</dbReference>
<dbReference type="AlphaFoldDB" id="D8P5H7"/>
<gene>
    <name evidence="1" type="ORF">RCFBP_mp30075</name>
</gene>
<reference evidence="1" key="1">
    <citation type="journal article" date="2010" name="BMC Genomics">
        <title>Genomes of three tomato pathogens within the Ralstonia solanacearum species complex reveal significant evolutionary divergence.</title>
        <authorList>
            <person name="Remenant B."/>
            <person name="Coupat-Goutaland B."/>
            <person name="Guidot A."/>
            <person name="Cellier G."/>
            <person name="Wicker E."/>
            <person name="Allen C."/>
            <person name="Fegan M."/>
            <person name="Pruvost O."/>
            <person name="Elbaz M."/>
            <person name="Calteau A."/>
            <person name="Salvignol G."/>
            <person name="Mornico D."/>
            <person name="Mangenot S."/>
            <person name="Barbe V."/>
            <person name="Medigue C."/>
            <person name="Prior P."/>
        </authorList>
    </citation>
    <scope>NUCLEOTIDE SEQUENCE [LARGE SCALE GENOMIC DNA]</scope>
    <source>
        <strain evidence="1">CFBP2957</strain>
        <plasmid evidence="1">RCFBPv3_mp</plasmid>
    </source>
</reference>
<dbReference type="EMBL" id="FP885907">
    <property type="protein sequence ID" value="CBJ54163.1"/>
    <property type="molecule type" value="Genomic_DNA"/>
</dbReference>
<geneLocation type="plasmid" evidence="1">
    <name>RCFBPv3_mp</name>
</geneLocation>
<proteinExistence type="predicted"/>
<organism evidence="1">
    <name type="scientific">Ralstonia solanacearum CFBP2957</name>
    <dbReference type="NCBI Taxonomy" id="859656"/>
    <lineage>
        <taxon>Bacteria</taxon>
        <taxon>Pseudomonadati</taxon>
        <taxon>Pseudomonadota</taxon>
        <taxon>Betaproteobacteria</taxon>
        <taxon>Burkholderiales</taxon>
        <taxon>Burkholderiaceae</taxon>
        <taxon>Ralstonia</taxon>
        <taxon>Ralstonia solanacearum species complex</taxon>
    </lineage>
</organism>
<dbReference type="Gene3D" id="3.40.50.970">
    <property type="match status" value="1"/>
</dbReference>
<accession>D8P5H7</accession>
<protein>
    <recommendedName>
        <fullName evidence="2">Decarboxylase</fullName>
    </recommendedName>
</protein>
<name>D8P5H7_RALSL</name>
<keyword evidence="1" id="KW-0614">Plasmid</keyword>
<evidence type="ECO:0000313" key="1">
    <source>
        <dbReference type="EMBL" id="CBJ54163.1"/>
    </source>
</evidence>
<reference evidence="1" key="2">
    <citation type="submission" date="2010-02" db="EMBL/GenBank/DDBJ databases">
        <authorList>
            <person name="Genoscope - CEA"/>
        </authorList>
    </citation>
    <scope>NUCLEOTIDE SEQUENCE</scope>
    <source>
        <strain evidence="1">CFBP2957</strain>
        <plasmid evidence="1">RCFBPv3_mp</plasmid>
    </source>
</reference>
<sequence length="813" mass="89103">MRQGNEMSGVLGVCLVTRSDVLHEDVRFVIEQLNIGIDRARQASCDGRSAPVEGISEALGARPPSESVLETLMAQAQRYLFDNLPETARAPRLSLLHFASEDAAREGLRAGPDDLPVEVFIVDHAHLPPEQGRDPFGALFEASVREGRPQQLTPHSAMLFCSPEALPGLMLGIGGNRHLRVRSEDHAACRADLLRLLLDHLEHAHFNRLLARSVNGALPPVSLASEITRFMHSRWGHAWDFHSYTGSMVAGFIQSMQQCTAGSEVRCLHGCNEHSLAVASLAGWQLFERAFVIAVTSGMLDEFRGTLSNLKRAAAPGLIVCADSTDSTWFAFQGTMDADNDSRQVIAARGLRHVFIRKVEEVGARLEEAFAMLAERAEPVFILATQGVLESRPAQALQVRLPALAQPTPAPSLSATQSAALDEAMRLINTQPLHILWLCGQLSADQRARVQRIARRAGIALADSITQPGSIGPYQHSDHLPNYLGPLSLYGFSRRVYKFLHTDHEMNGADSQCVFFIKSKVDQAATPFSEGKLKRQLKVVQVNHNPRHISPFTDLALDLPLDTFLACVESRLDVDASVLREREAKLAAMQTVQETVPTDHIHTTPMTANYFFHRLGALVRELIEQEDYRYIGVYDVGRCGISAVRNVPRTGPGFSGWYGRALMGDALAALPYIAVTGAQNVLAFVGDGARALVPDIEARLAAGLAQDPLGARKNVTLFYLTNGVLSLIQTYLDKRYAHNGAVQVAVPSLRGVPPHERIGSISLHRERLSDFDKDALHAALTEPGRLNMFDVLLAHNSEGDGLSLVSETTWNRQ</sequence>
<evidence type="ECO:0008006" key="2">
    <source>
        <dbReference type="Google" id="ProtNLM"/>
    </source>
</evidence>